<proteinExistence type="predicted"/>
<evidence type="ECO:0000313" key="1">
    <source>
        <dbReference type="EMBL" id="MPC92355.1"/>
    </source>
</evidence>
<gene>
    <name evidence="1" type="ORF">E2C01_087439</name>
</gene>
<evidence type="ECO:0000313" key="2">
    <source>
        <dbReference type="Proteomes" id="UP000324222"/>
    </source>
</evidence>
<protein>
    <submittedName>
        <fullName evidence="1">Uncharacterized protein</fullName>
    </submittedName>
</protein>
<name>A0A5B7JCH5_PORTR</name>
<comment type="caution">
    <text evidence="1">The sequence shown here is derived from an EMBL/GenBank/DDBJ whole genome shotgun (WGS) entry which is preliminary data.</text>
</comment>
<accession>A0A5B7JCH5</accession>
<dbReference type="Proteomes" id="UP000324222">
    <property type="component" value="Unassembled WGS sequence"/>
</dbReference>
<dbReference type="EMBL" id="VSRR010090951">
    <property type="protein sequence ID" value="MPC92355.1"/>
    <property type="molecule type" value="Genomic_DNA"/>
</dbReference>
<dbReference type="AlphaFoldDB" id="A0A5B7JCH5"/>
<keyword evidence="2" id="KW-1185">Reference proteome</keyword>
<reference evidence="1 2" key="1">
    <citation type="submission" date="2019-05" db="EMBL/GenBank/DDBJ databases">
        <title>Another draft genome of Portunus trituberculatus and its Hox gene families provides insights of decapod evolution.</title>
        <authorList>
            <person name="Jeong J.-H."/>
            <person name="Song I."/>
            <person name="Kim S."/>
            <person name="Choi T."/>
            <person name="Kim D."/>
            <person name="Ryu S."/>
            <person name="Kim W."/>
        </authorList>
    </citation>
    <scope>NUCLEOTIDE SEQUENCE [LARGE SCALE GENOMIC DNA]</scope>
    <source>
        <tissue evidence="1">Muscle</tissue>
    </source>
</reference>
<sequence>MFIPYLARLSEQRGEFHSRGKGTRWKDIKAATSPHPTHNPAAHIGIKLTLTQPAAHGPPNITSRATVPGLV</sequence>
<organism evidence="1 2">
    <name type="scientific">Portunus trituberculatus</name>
    <name type="common">Swimming crab</name>
    <name type="synonym">Neptunus trituberculatus</name>
    <dbReference type="NCBI Taxonomy" id="210409"/>
    <lineage>
        <taxon>Eukaryota</taxon>
        <taxon>Metazoa</taxon>
        <taxon>Ecdysozoa</taxon>
        <taxon>Arthropoda</taxon>
        <taxon>Crustacea</taxon>
        <taxon>Multicrustacea</taxon>
        <taxon>Malacostraca</taxon>
        <taxon>Eumalacostraca</taxon>
        <taxon>Eucarida</taxon>
        <taxon>Decapoda</taxon>
        <taxon>Pleocyemata</taxon>
        <taxon>Brachyura</taxon>
        <taxon>Eubrachyura</taxon>
        <taxon>Portunoidea</taxon>
        <taxon>Portunidae</taxon>
        <taxon>Portuninae</taxon>
        <taxon>Portunus</taxon>
    </lineage>
</organism>